<dbReference type="EMBL" id="JABWDY010019658">
    <property type="protein sequence ID" value="KAF5193762.1"/>
    <property type="molecule type" value="Genomic_DNA"/>
</dbReference>
<keyword evidence="5" id="KW-0479">Metal-binding</keyword>
<dbReference type="AlphaFoldDB" id="A0A7J6WC28"/>
<dbReference type="Gene3D" id="1.10.630.10">
    <property type="entry name" value="Cytochrome P450"/>
    <property type="match status" value="2"/>
</dbReference>
<name>A0A7J6WC28_THATH</name>
<dbReference type="SUPFAM" id="SSF48264">
    <property type="entry name" value="Cytochrome P450"/>
    <property type="match status" value="1"/>
</dbReference>
<keyword evidence="6" id="KW-1133">Transmembrane helix</keyword>
<evidence type="ECO:0000256" key="8">
    <source>
        <dbReference type="ARBA" id="ARBA00023004"/>
    </source>
</evidence>
<feature type="compositionally biased region" description="Polar residues" evidence="11">
    <location>
        <begin position="323"/>
        <end position="335"/>
    </location>
</feature>
<dbReference type="OrthoDB" id="1470350at2759"/>
<dbReference type="GO" id="GO:0016020">
    <property type="term" value="C:membrane"/>
    <property type="evidence" value="ECO:0007669"/>
    <property type="project" value="UniProtKB-SubCell"/>
</dbReference>
<accession>A0A7J6WC28</accession>
<keyword evidence="3" id="KW-0349">Heme</keyword>
<comment type="caution">
    <text evidence="12">The sequence shown here is derived from an EMBL/GenBank/DDBJ whole genome shotgun (WGS) entry which is preliminary data.</text>
</comment>
<dbReference type="GO" id="GO:0004497">
    <property type="term" value="F:monooxygenase activity"/>
    <property type="evidence" value="ECO:0007669"/>
    <property type="project" value="UniProtKB-KW"/>
</dbReference>
<comment type="subcellular location">
    <subcellularLocation>
        <location evidence="1">Membrane</location>
    </subcellularLocation>
</comment>
<protein>
    <submittedName>
        <fullName evidence="12">Cytochrome p450</fullName>
    </submittedName>
</protein>
<dbReference type="GO" id="GO:0044550">
    <property type="term" value="P:secondary metabolite biosynthetic process"/>
    <property type="evidence" value="ECO:0007669"/>
    <property type="project" value="UniProtKB-ARBA"/>
</dbReference>
<dbReference type="GO" id="GO:0020037">
    <property type="term" value="F:heme binding"/>
    <property type="evidence" value="ECO:0007669"/>
    <property type="project" value="InterPro"/>
</dbReference>
<evidence type="ECO:0000313" key="13">
    <source>
        <dbReference type="Proteomes" id="UP000554482"/>
    </source>
</evidence>
<evidence type="ECO:0000256" key="6">
    <source>
        <dbReference type="ARBA" id="ARBA00022989"/>
    </source>
</evidence>
<evidence type="ECO:0000256" key="4">
    <source>
        <dbReference type="ARBA" id="ARBA00022692"/>
    </source>
</evidence>
<keyword evidence="13" id="KW-1185">Reference proteome</keyword>
<organism evidence="12 13">
    <name type="scientific">Thalictrum thalictroides</name>
    <name type="common">Rue-anemone</name>
    <name type="synonym">Anemone thalictroides</name>
    <dbReference type="NCBI Taxonomy" id="46969"/>
    <lineage>
        <taxon>Eukaryota</taxon>
        <taxon>Viridiplantae</taxon>
        <taxon>Streptophyta</taxon>
        <taxon>Embryophyta</taxon>
        <taxon>Tracheophyta</taxon>
        <taxon>Spermatophyta</taxon>
        <taxon>Magnoliopsida</taxon>
        <taxon>Ranunculales</taxon>
        <taxon>Ranunculaceae</taxon>
        <taxon>Thalictroideae</taxon>
        <taxon>Thalictrum</taxon>
    </lineage>
</organism>
<dbReference type="Pfam" id="PF00067">
    <property type="entry name" value="p450"/>
    <property type="match status" value="1"/>
</dbReference>
<sequence length="343" mass="38844">MLEKWEGKDEFEMEVHKELHNLSADIISRTAFGSSFEEGKQVFLLQEDQMHLVSLALRSVYIPGFRFLPTKKNKMRWRLEKETRESLRKLIMKNGETSKDTTANLVTWALLLLSMHLEWQSMARDEIIRVCKDNELPTAENLNNLKIISLILNETLRLYPPAVMEFEMPFLHFSRFNLYPLSSKFAPFSTTIIAQNFFVKASASLSKRPMAFSSAGSGVRAVIGAQNLSSLTLNNGKYSSSSNQASVLGFRDKGVENCWKLRMSLGNREPSNTNVVIGYFLFDAIRRGFNYNKSFQVPVSKDFHTSSAGSYVAGATRDAPSHGSIQEEQLETTSASEEKYVFS</sequence>
<dbReference type="PANTHER" id="PTHR24282">
    <property type="entry name" value="CYTOCHROME P450 FAMILY MEMBER"/>
    <property type="match status" value="1"/>
</dbReference>
<feature type="region of interest" description="Disordered" evidence="11">
    <location>
        <begin position="315"/>
        <end position="343"/>
    </location>
</feature>
<keyword evidence="8" id="KW-0408">Iron</keyword>
<evidence type="ECO:0000256" key="2">
    <source>
        <dbReference type="ARBA" id="ARBA00010617"/>
    </source>
</evidence>
<dbReference type="GO" id="GO:0005506">
    <property type="term" value="F:iron ion binding"/>
    <property type="evidence" value="ECO:0007669"/>
    <property type="project" value="InterPro"/>
</dbReference>
<evidence type="ECO:0000256" key="9">
    <source>
        <dbReference type="ARBA" id="ARBA00023033"/>
    </source>
</evidence>
<evidence type="ECO:0000256" key="3">
    <source>
        <dbReference type="ARBA" id="ARBA00022617"/>
    </source>
</evidence>
<dbReference type="GO" id="GO:0016705">
    <property type="term" value="F:oxidoreductase activity, acting on paired donors, with incorporation or reduction of molecular oxygen"/>
    <property type="evidence" value="ECO:0007669"/>
    <property type="project" value="InterPro"/>
</dbReference>
<dbReference type="Proteomes" id="UP000554482">
    <property type="component" value="Unassembled WGS sequence"/>
</dbReference>
<evidence type="ECO:0000256" key="1">
    <source>
        <dbReference type="ARBA" id="ARBA00004370"/>
    </source>
</evidence>
<keyword evidence="9" id="KW-0503">Monooxygenase</keyword>
<keyword evidence="7" id="KW-0560">Oxidoreductase</keyword>
<reference evidence="12 13" key="1">
    <citation type="submission" date="2020-06" db="EMBL/GenBank/DDBJ databases">
        <title>Transcriptomic and genomic resources for Thalictrum thalictroides and T. hernandezii: Facilitating candidate gene discovery in an emerging model plant lineage.</title>
        <authorList>
            <person name="Arias T."/>
            <person name="Riano-Pachon D.M."/>
            <person name="Di Stilio V.S."/>
        </authorList>
    </citation>
    <scope>NUCLEOTIDE SEQUENCE [LARGE SCALE GENOMIC DNA]</scope>
    <source>
        <strain evidence="13">cv. WT478/WT964</strain>
        <tissue evidence="12">Leaves</tissue>
    </source>
</reference>
<gene>
    <name evidence="12" type="ORF">FRX31_016644</name>
</gene>
<proteinExistence type="inferred from homology"/>
<evidence type="ECO:0000256" key="10">
    <source>
        <dbReference type="ARBA" id="ARBA00023136"/>
    </source>
</evidence>
<dbReference type="InterPro" id="IPR036396">
    <property type="entry name" value="Cyt_P450_sf"/>
</dbReference>
<evidence type="ECO:0000256" key="11">
    <source>
        <dbReference type="SAM" id="MobiDB-lite"/>
    </source>
</evidence>
<dbReference type="InterPro" id="IPR001128">
    <property type="entry name" value="Cyt_P450"/>
</dbReference>
<evidence type="ECO:0000256" key="5">
    <source>
        <dbReference type="ARBA" id="ARBA00022723"/>
    </source>
</evidence>
<dbReference type="InterPro" id="IPR050665">
    <property type="entry name" value="Cytochrome_P450_Monooxygen"/>
</dbReference>
<comment type="similarity">
    <text evidence="2">Belongs to the cytochrome P450 family.</text>
</comment>
<dbReference type="PANTHER" id="PTHR24282:SF211">
    <property type="entry name" value="CYTOCHROME P450-RELATED"/>
    <property type="match status" value="1"/>
</dbReference>
<keyword evidence="10" id="KW-0472">Membrane</keyword>
<evidence type="ECO:0000313" key="12">
    <source>
        <dbReference type="EMBL" id="KAF5193762.1"/>
    </source>
</evidence>
<evidence type="ECO:0000256" key="7">
    <source>
        <dbReference type="ARBA" id="ARBA00023002"/>
    </source>
</evidence>
<keyword evidence="4" id="KW-0812">Transmembrane</keyword>